<feature type="domain" description="Amidohydrolase 3" evidence="2">
    <location>
        <begin position="82"/>
        <end position="582"/>
    </location>
</feature>
<reference evidence="3" key="1">
    <citation type="submission" date="2019-02" db="EMBL/GenBank/DDBJ databases">
        <authorList>
            <person name="Li S.-H."/>
        </authorList>
    </citation>
    <scope>NUCLEOTIDE SEQUENCE</scope>
    <source>
        <strain evidence="3">IMCC8485</strain>
    </source>
</reference>
<gene>
    <name evidence="3" type="ORF">EYC87_17740</name>
</gene>
<dbReference type="InterPro" id="IPR013108">
    <property type="entry name" value="Amidohydro_3"/>
</dbReference>
<feature type="signal peptide" evidence="1">
    <location>
        <begin position="1"/>
        <end position="31"/>
    </location>
</feature>
<dbReference type="Proteomes" id="UP001143307">
    <property type="component" value="Unassembled WGS sequence"/>
</dbReference>
<dbReference type="InterPro" id="IPR033932">
    <property type="entry name" value="YtcJ-like"/>
</dbReference>
<dbReference type="EMBL" id="SHNP01000008">
    <property type="protein sequence ID" value="MCX2975425.1"/>
    <property type="molecule type" value="Genomic_DNA"/>
</dbReference>
<dbReference type="InterPro" id="IPR011059">
    <property type="entry name" value="Metal-dep_hydrolase_composite"/>
</dbReference>
<proteinExistence type="predicted"/>
<sequence length="585" mass="65035">MIIKKRLFWRALALMASISLTSTSIVSTAAAGDFADLIFTDAKIYTVDTSKPWAQTVAIKDGRFVYVGDNEGVEKWIGSKTETVDLGGKFVLPGLVDSHTHPGMSAVYSEMTTMPFTDSTGMPYTSRKDTLAWLKKFSKENPDLPAIVAGSWRVADFGPEGPNKRELDEIVSDRPVILMEQWGHSQWMNSKALEMLGVTRNSEDPAPGLAFFQRDSTGEPTGLSMEYAHLPLWKKLLRPTEKLSSKMLTILDYLSSQGVTSILDAGNLAYDEEVYAALSQLDKKGRLPLRIEGSYHIYLPNRIDNAVAELKRLRSAYSGDKLTLNTIKIHFDGIAPVYTSALLSPYSDNAKISGTTLFDESRLLVFMRELHKEKIDLHIHVTGDNAARIALNAYEAITDEIGKQPDTRLTLCHLDYMSDEDVPRFRQLGVVANFTPHWHGLSETELGFQTLGERKNRTMRAKPLLDDGAVVSFSSDQYSLEALAQANPFLGMQTGHNRQGVIGGIAAPVLPPIEDRVSLKNMIKGYTYSGAYQLNMEDQLGSIEVGKKADMVVLSDNLFEVNRYELYKVKVETTLLDGEVVFNLQ</sequence>
<evidence type="ECO:0000259" key="2">
    <source>
        <dbReference type="Pfam" id="PF07969"/>
    </source>
</evidence>
<protein>
    <recommendedName>
        <fullName evidence="2">Amidohydrolase 3 domain-containing protein</fullName>
    </recommendedName>
</protein>
<dbReference type="Pfam" id="PF07969">
    <property type="entry name" value="Amidohydro_3"/>
    <property type="match status" value="1"/>
</dbReference>
<feature type="chain" id="PRO_5045053183" description="Amidohydrolase 3 domain-containing protein" evidence="1">
    <location>
        <begin position="32"/>
        <end position="585"/>
    </location>
</feature>
<dbReference type="Gene3D" id="2.30.40.10">
    <property type="entry name" value="Urease, subunit C, domain 1"/>
    <property type="match status" value="1"/>
</dbReference>
<dbReference type="RefSeq" id="WP_279254067.1">
    <property type="nucleotide sequence ID" value="NZ_SHNP01000008.1"/>
</dbReference>
<dbReference type="PANTHER" id="PTHR22642:SF2">
    <property type="entry name" value="PROTEIN LONG AFTER FAR-RED 3"/>
    <property type="match status" value="1"/>
</dbReference>
<comment type="caution">
    <text evidence="3">The sequence shown here is derived from an EMBL/GenBank/DDBJ whole genome shotgun (WGS) entry which is preliminary data.</text>
</comment>
<dbReference type="SUPFAM" id="SSF51556">
    <property type="entry name" value="Metallo-dependent hydrolases"/>
    <property type="match status" value="1"/>
</dbReference>
<dbReference type="InterPro" id="IPR032466">
    <property type="entry name" value="Metal_Hydrolase"/>
</dbReference>
<dbReference type="Gene3D" id="3.10.310.70">
    <property type="match status" value="1"/>
</dbReference>
<evidence type="ECO:0000313" key="3">
    <source>
        <dbReference type="EMBL" id="MCX2975425.1"/>
    </source>
</evidence>
<dbReference type="CDD" id="cd01300">
    <property type="entry name" value="YtcJ_like"/>
    <property type="match status" value="1"/>
</dbReference>
<dbReference type="SUPFAM" id="SSF51338">
    <property type="entry name" value="Composite domain of metallo-dependent hydrolases"/>
    <property type="match status" value="1"/>
</dbReference>
<organism evidence="3 4">
    <name type="scientific">Candidatus Seongchinamella marina</name>
    <dbReference type="NCBI Taxonomy" id="2518990"/>
    <lineage>
        <taxon>Bacteria</taxon>
        <taxon>Pseudomonadati</taxon>
        <taxon>Pseudomonadota</taxon>
        <taxon>Gammaproteobacteria</taxon>
        <taxon>Cellvibrionales</taxon>
        <taxon>Halieaceae</taxon>
        <taxon>Seongchinamella</taxon>
    </lineage>
</organism>
<dbReference type="Gene3D" id="3.20.20.140">
    <property type="entry name" value="Metal-dependent hydrolases"/>
    <property type="match status" value="1"/>
</dbReference>
<evidence type="ECO:0000313" key="4">
    <source>
        <dbReference type="Proteomes" id="UP001143307"/>
    </source>
</evidence>
<accession>A0ABT3T0N2</accession>
<evidence type="ECO:0000256" key="1">
    <source>
        <dbReference type="SAM" id="SignalP"/>
    </source>
</evidence>
<dbReference type="PANTHER" id="PTHR22642">
    <property type="entry name" value="IMIDAZOLONEPROPIONASE"/>
    <property type="match status" value="1"/>
</dbReference>
<keyword evidence="1" id="KW-0732">Signal</keyword>
<keyword evidence="4" id="KW-1185">Reference proteome</keyword>
<name>A0ABT3T0N2_9GAMM</name>